<evidence type="ECO:0000313" key="2">
    <source>
        <dbReference type="RefSeq" id="XP_030981137.1"/>
    </source>
</evidence>
<accession>A0A6P8B1U1</accession>
<sequence>MPGSGMIYRPAQHMQNIGLSLKPSMDEALGVLPSIHDIP</sequence>
<dbReference type="GeneID" id="41962559"/>
<reference evidence="2" key="3">
    <citation type="submission" date="2025-08" db="UniProtKB">
        <authorList>
            <consortium name="RefSeq"/>
        </authorList>
    </citation>
    <scope>IDENTIFICATION</scope>
    <source>
        <strain evidence="2">NI907</strain>
    </source>
</reference>
<keyword evidence="1" id="KW-1185">Reference proteome</keyword>
<gene>
    <name evidence="2" type="ORF">PgNI_07640</name>
</gene>
<organism evidence="1 2">
    <name type="scientific">Pyricularia grisea</name>
    <name type="common">Crabgrass-specific blast fungus</name>
    <name type="synonym">Magnaporthe grisea</name>
    <dbReference type="NCBI Taxonomy" id="148305"/>
    <lineage>
        <taxon>Eukaryota</taxon>
        <taxon>Fungi</taxon>
        <taxon>Dikarya</taxon>
        <taxon>Ascomycota</taxon>
        <taxon>Pezizomycotina</taxon>
        <taxon>Sordariomycetes</taxon>
        <taxon>Sordariomycetidae</taxon>
        <taxon>Magnaporthales</taxon>
        <taxon>Pyriculariaceae</taxon>
        <taxon>Pyricularia</taxon>
    </lineage>
</organism>
<evidence type="ECO:0000313" key="1">
    <source>
        <dbReference type="Proteomes" id="UP000515153"/>
    </source>
</evidence>
<dbReference type="KEGG" id="pgri:PgNI_07640"/>
<dbReference type="Proteomes" id="UP000515153">
    <property type="component" value="Unplaced"/>
</dbReference>
<dbReference type="RefSeq" id="XP_030981137.1">
    <property type="nucleotide sequence ID" value="XM_031127650.1"/>
</dbReference>
<protein>
    <submittedName>
        <fullName evidence="2">Uncharacterized protein</fullName>
    </submittedName>
</protein>
<name>A0A6P8B1U1_PYRGI</name>
<reference evidence="2" key="1">
    <citation type="journal article" date="2019" name="Mol. Biol. Evol.">
        <title>Blast fungal genomes show frequent chromosomal changes, gene gains and losses, and effector gene turnover.</title>
        <authorList>
            <person name="Gomez Luciano L.B."/>
            <person name="Jason Tsai I."/>
            <person name="Chuma I."/>
            <person name="Tosa Y."/>
            <person name="Chen Y.H."/>
            <person name="Li J.Y."/>
            <person name="Li M.Y."/>
            <person name="Jade Lu M.Y."/>
            <person name="Nakayashiki H."/>
            <person name="Li W.H."/>
        </authorList>
    </citation>
    <scope>NUCLEOTIDE SEQUENCE</scope>
    <source>
        <strain evidence="2">NI907</strain>
    </source>
</reference>
<proteinExistence type="predicted"/>
<reference evidence="2" key="2">
    <citation type="submission" date="2019-10" db="EMBL/GenBank/DDBJ databases">
        <authorList>
            <consortium name="NCBI Genome Project"/>
        </authorList>
    </citation>
    <scope>NUCLEOTIDE SEQUENCE</scope>
    <source>
        <strain evidence="2">NI907</strain>
    </source>
</reference>
<dbReference type="AlphaFoldDB" id="A0A6P8B1U1"/>